<proteinExistence type="predicted"/>
<accession>A0A3M9MPW0</accession>
<keyword evidence="3" id="KW-1185">Reference proteome</keyword>
<evidence type="ECO:0000313" key="3">
    <source>
        <dbReference type="Proteomes" id="UP000271010"/>
    </source>
</evidence>
<comment type="caution">
    <text evidence="2">The sequence shown here is derived from an EMBL/GenBank/DDBJ whole genome shotgun (WGS) entry which is preliminary data.</text>
</comment>
<sequence>MEKSAPFFESRKAVFALLLASGLVLQSLPSAAAWPWQWNQYDKKQLKNGRWRVYHDADSQVLHYSGRYRHGKEVGRWKTYTADGNLYFKERIKRRKNYIETVYYHPNGQVSHRGLAYLRDAEHGGVHYYWDGDWEYFDEAGKALGIKTFAKGTAVTNTPVLSNNKKKKE</sequence>
<name>A0A3M9MPW0_9BACT</name>
<reference evidence="2 3" key="1">
    <citation type="submission" date="2018-11" db="EMBL/GenBank/DDBJ databases">
        <title>Rufibacter latericius sp. nov., isolated from water in Baiyang Lake.</title>
        <authorList>
            <person name="Yang Y."/>
        </authorList>
    </citation>
    <scope>NUCLEOTIDE SEQUENCE [LARGE SCALE GENOMIC DNA]</scope>
    <source>
        <strain evidence="2 3">MCC P1</strain>
    </source>
</reference>
<dbReference type="Gene3D" id="3.90.930.1">
    <property type="match status" value="1"/>
</dbReference>
<dbReference type="Proteomes" id="UP000271010">
    <property type="component" value="Unassembled WGS sequence"/>
</dbReference>
<dbReference type="RefSeq" id="WP_123133998.1">
    <property type="nucleotide sequence ID" value="NZ_RJJE01000017.1"/>
</dbReference>
<evidence type="ECO:0000256" key="1">
    <source>
        <dbReference type="SAM" id="SignalP"/>
    </source>
</evidence>
<evidence type="ECO:0008006" key="4">
    <source>
        <dbReference type="Google" id="ProtNLM"/>
    </source>
</evidence>
<feature type="signal peptide" evidence="1">
    <location>
        <begin position="1"/>
        <end position="32"/>
    </location>
</feature>
<protein>
    <recommendedName>
        <fullName evidence="4">Toxin-antitoxin system YwqK family antitoxin</fullName>
    </recommendedName>
</protein>
<dbReference type="AlphaFoldDB" id="A0A3M9MPW0"/>
<dbReference type="SUPFAM" id="SSF82185">
    <property type="entry name" value="Histone H3 K4-specific methyltransferase SET7/9 N-terminal domain"/>
    <property type="match status" value="1"/>
</dbReference>
<gene>
    <name evidence="2" type="ORF">EFA69_15505</name>
</gene>
<evidence type="ECO:0000313" key="2">
    <source>
        <dbReference type="EMBL" id="RNI27531.1"/>
    </source>
</evidence>
<dbReference type="OrthoDB" id="8536728at2"/>
<feature type="chain" id="PRO_5017928729" description="Toxin-antitoxin system YwqK family antitoxin" evidence="1">
    <location>
        <begin position="33"/>
        <end position="169"/>
    </location>
</feature>
<keyword evidence="1" id="KW-0732">Signal</keyword>
<dbReference type="EMBL" id="RJJE01000017">
    <property type="protein sequence ID" value="RNI27531.1"/>
    <property type="molecule type" value="Genomic_DNA"/>
</dbReference>
<organism evidence="2 3">
    <name type="scientific">Rufibacter immobilis</name>
    <dbReference type="NCBI Taxonomy" id="1348778"/>
    <lineage>
        <taxon>Bacteria</taxon>
        <taxon>Pseudomonadati</taxon>
        <taxon>Bacteroidota</taxon>
        <taxon>Cytophagia</taxon>
        <taxon>Cytophagales</taxon>
        <taxon>Hymenobacteraceae</taxon>
        <taxon>Rufibacter</taxon>
    </lineage>
</organism>